<sequence length="658" mass="68482">MPKSFPRRIGPTGPAGPIGRVGPIGPIGLIGSTGPTGPTGSTGSTGPAGLTGLQGNAGLAGPVGVSGLAGMPGIDGAIGEIGPAGPAGLQGANGTTGSTGSTGIAGFSSDHAYIYNLGNQTITPGMSIPFDSNGILFGGISHIDGSTDISISSPGDYFVSFSISGASIDQFALFLDGSLMEGSIYGSDDGNQQNMGHAIITVTTVPALLTVRYHNNISILSVQLQTLAGGTQSNVTASVFLQKLGIQVTETVTTSAELLAALNNNATSTINLVAGSYDISTDPVISRTTAVRLNSVSPGAVIQFNLNQEFNFITIGSQVTANVNRIRNLTQGINYASIALAVAAANPLDTIELSPGTYIETVSTATPLVINKTITLRGISSKLTIVQFNVVGSQDFSYLSLRADAILLENIHWVGPTGAGLTQNSIFNVALASFLPLILYQNIMIRYCTFEGGRRTAFIDTNTFTFIGNTIIHTGDRDALVFERIEGTTTVYGNVFRGGATSRRTISIEGDFANDAIQVSNNTATSWLQFVLFNSPTSNTSLLVSENVVNHMTRSGSTVIFLPAAVNFFQNFVSILIDDNIFIQPNPNRLAVYLDYTFGGTSVPSAAQIKVHNNKFSYTLPWGSGTDTVSPLFPVGFSTGAPVGVSLAAFDLIGNVNF</sequence>
<dbReference type="EMBL" id="CP048286">
    <property type="protein sequence ID" value="QHW32245.1"/>
    <property type="molecule type" value="Genomic_DNA"/>
</dbReference>
<name>A0A6C0P190_9BACL</name>
<evidence type="ECO:0000313" key="4">
    <source>
        <dbReference type="Proteomes" id="UP000479114"/>
    </source>
</evidence>
<dbReference type="InterPro" id="IPR008160">
    <property type="entry name" value="Collagen"/>
</dbReference>
<evidence type="ECO:0000256" key="1">
    <source>
        <dbReference type="ARBA" id="ARBA00022737"/>
    </source>
</evidence>
<dbReference type="Gene3D" id="2.60.120.40">
    <property type="match status" value="1"/>
</dbReference>
<accession>A0A6C0P190</accession>
<dbReference type="Pfam" id="PF01391">
    <property type="entry name" value="Collagen"/>
    <property type="match status" value="1"/>
</dbReference>
<dbReference type="InterPro" id="IPR012334">
    <property type="entry name" value="Pectin_lyas_fold"/>
</dbReference>
<feature type="compositionally biased region" description="Low complexity" evidence="2">
    <location>
        <begin position="15"/>
        <end position="50"/>
    </location>
</feature>
<dbReference type="SUPFAM" id="SSF51126">
    <property type="entry name" value="Pectin lyase-like"/>
    <property type="match status" value="1"/>
</dbReference>
<dbReference type="Gene3D" id="2.160.20.10">
    <property type="entry name" value="Single-stranded right-handed beta-helix, Pectin lyase-like"/>
    <property type="match status" value="1"/>
</dbReference>
<dbReference type="AlphaFoldDB" id="A0A6C0P190"/>
<dbReference type="RefSeq" id="WP_162641400.1">
    <property type="nucleotide sequence ID" value="NZ_CP048286.1"/>
</dbReference>
<dbReference type="InterPro" id="IPR011050">
    <property type="entry name" value="Pectin_lyase_fold/virulence"/>
</dbReference>
<reference evidence="3 4" key="1">
    <citation type="submission" date="2020-02" db="EMBL/GenBank/DDBJ databases">
        <title>Paenibacillus sp. nov., isolated from rhizosphere soil of tomato.</title>
        <authorList>
            <person name="Weon H.-Y."/>
            <person name="Lee S.A."/>
        </authorList>
    </citation>
    <scope>NUCLEOTIDE SEQUENCE [LARGE SCALE GENOMIC DNA]</scope>
    <source>
        <strain evidence="3 4">14171R-81</strain>
    </source>
</reference>
<keyword evidence="1" id="KW-0677">Repeat</keyword>
<protein>
    <submittedName>
        <fullName evidence="3">Collagen-like protein</fullName>
    </submittedName>
</protein>
<dbReference type="InterPro" id="IPR050938">
    <property type="entry name" value="Collagen_Structural_Proteins"/>
</dbReference>
<dbReference type="PANTHER" id="PTHR37456">
    <property type="entry name" value="SI:CH211-266K2.1"/>
    <property type="match status" value="1"/>
</dbReference>
<dbReference type="Proteomes" id="UP000479114">
    <property type="component" value="Chromosome"/>
</dbReference>
<keyword evidence="4" id="KW-1185">Reference proteome</keyword>
<evidence type="ECO:0000256" key="2">
    <source>
        <dbReference type="SAM" id="MobiDB-lite"/>
    </source>
</evidence>
<organism evidence="3 4">
    <name type="scientific">Paenibacillus rhizovicinus</name>
    <dbReference type="NCBI Taxonomy" id="2704463"/>
    <lineage>
        <taxon>Bacteria</taxon>
        <taxon>Bacillati</taxon>
        <taxon>Bacillota</taxon>
        <taxon>Bacilli</taxon>
        <taxon>Bacillales</taxon>
        <taxon>Paenibacillaceae</taxon>
        <taxon>Paenibacillus</taxon>
    </lineage>
</organism>
<dbReference type="InterPro" id="IPR008983">
    <property type="entry name" value="Tumour_necrosis_fac-like_dom"/>
</dbReference>
<evidence type="ECO:0000313" key="3">
    <source>
        <dbReference type="EMBL" id="QHW32245.1"/>
    </source>
</evidence>
<gene>
    <name evidence="3" type="ORF">GZH47_16505</name>
</gene>
<keyword evidence="3" id="KW-0176">Collagen</keyword>
<dbReference type="PANTHER" id="PTHR37456:SF3">
    <property type="entry name" value="COLLAGEN ALPHA-1(XXV) CHAIN"/>
    <property type="match status" value="1"/>
</dbReference>
<feature type="region of interest" description="Disordered" evidence="2">
    <location>
        <begin position="1"/>
        <end position="50"/>
    </location>
</feature>
<dbReference type="KEGG" id="prz:GZH47_16505"/>
<proteinExistence type="predicted"/>